<accession>A0A8J2SA65</accession>
<organism evidence="1 2">
    <name type="scientific">Pelagomonas calceolata</name>
    <dbReference type="NCBI Taxonomy" id="35677"/>
    <lineage>
        <taxon>Eukaryota</taxon>
        <taxon>Sar</taxon>
        <taxon>Stramenopiles</taxon>
        <taxon>Ochrophyta</taxon>
        <taxon>Pelagophyceae</taxon>
        <taxon>Pelagomonadales</taxon>
        <taxon>Pelagomonadaceae</taxon>
        <taxon>Pelagomonas</taxon>
    </lineage>
</organism>
<dbReference type="PANTHER" id="PTHR14614">
    <property type="entry name" value="HEPATOCELLULAR CARCINOMA-ASSOCIATED ANTIGEN"/>
    <property type="match status" value="1"/>
</dbReference>
<dbReference type="InterPro" id="IPR019410">
    <property type="entry name" value="Methyltransf_16"/>
</dbReference>
<name>A0A8J2SA65_9STRA</name>
<dbReference type="AlphaFoldDB" id="A0A8J2SA65"/>
<evidence type="ECO:0000313" key="2">
    <source>
        <dbReference type="Proteomes" id="UP000789595"/>
    </source>
</evidence>
<keyword evidence="2" id="KW-1185">Reference proteome</keyword>
<sequence>MQQWTATNAVPLRRLTATLRNGAQLTWFNADDEKAMVACALDGDVEPVGSVVWPAGVAAISALERLSNARRGGLRGLSILELGAGTGLTALAAAKFGARVIATDASELCLRLLRAARDANPDLSFAVEKLDFSDAAAVEALVRARGPFDLVVACDTFYSTPLAKATAGAVAASRATARLVLDPCRPTRSQFVDQLKRLEAASWDGGADVAFRPLPIDAGAVRFDGDASDEQFSFDGAYAAGFGQLPPGPLFRCCIS</sequence>
<dbReference type="EMBL" id="CAKKNE010000002">
    <property type="protein sequence ID" value="CAH0367475.1"/>
    <property type="molecule type" value="Genomic_DNA"/>
</dbReference>
<gene>
    <name evidence="1" type="ORF">PECAL_2P04970</name>
</gene>
<reference evidence="1" key="1">
    <citation type="submission" date="2021-11" db="EMBL/GenBank/DDBJ databases">
        <authorList>
            <consortium name="Genoscope - CEA"/>
            <person name="William W."/>
        </authorList>
    </citation>
    <scope>NUCLEOTIDE SEQUENCE</scope>
</reference>
<proteinExistence type="predicted"/>
<comment type="caution">
    <text evidence="1">The sequence shown here is derived from an EMBL/GenBank/DDBJ whole genome shotgun (WGS) entry which is preliminary data.</text>
</comment>
<dbReference type="Gene3D" id="3.40.50.150">
    <property type="entry name" value="Vaccinia Virus protein VP39"/>
    <property type="match status" value="1"/>
</dbReference>
<dbReference type="Proteomes" id="UP000789595">
    <property type="component" value="Unassembled WGS sequence"/>
</dbReference>
<dbReference type="InterPro" id="IPR029063">
    <property type="entry name" value="SAM-dependent_MTases_sf"/>
</dbReference>
<evidence type="ECO:0008006" key="3">
    <source>
        <dbReference type="Google" id="ProtNLM"/>
    </source>
</evidence>
<dbReference type="Pfam" id="PF10294">
    <property type="entry name" value="Methyltransf_16"/>
    <property type="match status" value="1"/>
</dbReference>
<evidence type="ECO:0000313" key="1">
    <source>
        <dbReference type="EMBL" id="CAH0367475.1"/>
    </source>
</evidence>
<dbReference type="CDD" id="cd02440">
    <property type="entry name" value="AdoMet_MTases"/>
    <property type="match status" value="1"/>
</dbReference>
<protein>
    <recommendedName>
        <fullName evidence="3">Methyltransferase domain-containing protein</fullName>
    </recommendedName>
</protein>
<dbReference type="SUPFAM" id="SSF53335">
    <property type="entry name" value="S-adenosyl-L-methionine-dependent methyltransferases"/>
    <property type="match status" value="1"/>
</dbReference>